<evidence type="ECO:0000313" key="2">
    <source>
        <dbReference type="Proteomes" id="UP001595817"/>
    </source>
</evidence>
<keyword evidence="2" id="KW-1185">Reference proteome</keyword>
<gene>
    <name evidence="1" type="ORF">ACFOZY_04430</name>
</gene>
<evidence type="ECO:0000313" key="1">
    <source>
        <dbReference type="EMBL" id="MFC4409680.1"/>
    </source>
</evidence>
<dbReference type="Proteomes" id="UP001595817">
    <property type="component" value="Unassembled WGS sequence"/>
</dbReference>
<accession>A0ABV8X2L4</accession>
<comment type="caution">
    <text evidence="1">The sequence shown here is derived from an EMBL/GenBank/DDBJ whole genome shotgun (WGS) entry which is preliminary data.</text>
</comment>
<organism evidence="1 2">
    <name type="scientific">Chungangia koreensis</name>
    <dbReference type="NCBI Taxonomy" id="752657"/>
    <lineage>
        <taxon>Bacteria</taxon>
        <taxon>Bacillati</taxon>
        <taxon>Bacillota</taxon>
        <taxon>Bacilli</taxon>
        <taxon>Lactobacillales</taxon>
        <taxon>Chungangia</taxon>
    </lineage>
</organism>
<dbReference type="EMBL" id="JBHSEC010000005">
    <property type="protein sequence ID" value="MFC4409680.1"/>
    <property type="molecule type" value="Genomic_DNA"/>
</dbReference>
<protein>
    <recommendedName>
        <fullName evidence="3">DUF4105 domain-containing protein</fullName>
    </recommendedName>
</protein>
<sequence>MKMKMKKAALFSILGFFLFIAIFLAAFYLLRFPEKIIYDRIIHSKGYSLHREEEPVSVKFFIKPEWIDQNTKEYKEMNIELLRKHDTKLNLHYIMDRQIDMYFGFQPEFEWDESGGEFLYNSILHGNGSVTTGMGAHEITLYDVDHHEIPIGQRGSGPEADFSFGIEPENWDSIKDGFYVEYSGFYLYKYVRN</sequence>
<reference evidence="2" key="1">
    <citation type="journal article" date="2019" name="Int. J. Syst. Evol. Microbiol.">
        <title>The Global Catalogue of Microorganisms (GCM) 10K type strain sequencing project: providing services to taxonomists for standard genome sequencing and annotation.</title>
        <authorList>
            <consortium name="The Broad Institute Genomics Platform"/>
            <consortium name="The Broad Institute Genome Sequencing Center for Infectious Disease"/>
            <person name="Wu L."/>
            <person name="Ma J."/>
        </authorList>
    </citation>
    <scope>NUCLEOTIDE SEQUENCE [LARGE SCALE GENOMIC DNA]</scope>
    <source>
        <strain evidence="2">CCUG 59778</strain>
    </source>
</reference>
<dbReference type="RefSeq" id="WP_378152701.1">
    <property type="nucleotide sequence ID" value="NZ_JBHSEC010000005.1"/>
</dbReference>
<proteinExistence type="predicted"/>
<evidence type="ECO:0008006" key="3">
    <source>
        <dbReference type="Google" id="ProtNLM"/>
    </source>
</evidence>
<name>A0ABV8X2L4_9LACT</name>